<reference evidence="13" key="1">
    <citation type="submission" date="2016-10" db="EMBL/GenBank/DDBJ databases">
        <authorList>
            <person name="Varghese N."/>
            <person name="Submissions S."/>
        </authorList>
    </citation>
    <scope>NUCLEOTIDE SEQUENCE [LARGE SCALE GENOMIC DNA]</scope>
    <source>
        <strain evidence="13">DSM 23317</strain>
    </source>
</reference>
<feature type="domain" description="DNA polymerase III delta N-terminal" evidence="10">
    <location>
        <begin position="20"/>
        <end position="136"/>
    </location>
</feature>
<evidence type="ECO:0000313" key="13">
    <source>
        <dbReference type="Proteomes" id="UP000199527"/>
    </source>
</evidence>
<feature type="domain" description="DNA polymerase III subunit delta C-terminal" evidence="11">
    <location>
        <begin position="212"/>
        <end position="325"/>
    </location>
</feature>
<keyword evidence="3" id="KW-0808">Transferase</keyword>
<evidence type="ECO:0000256" key="7">
    <source>
        <dbReference type="ARBA" id="ARBA00034754"/>
    </source>
</evidence>
<evidence type="ECO:0000256" key="4">
    <source>
        <dbReference type="ARBA" id="ARBA00022695"/>
    </source>
</evidence>
<dbReference type="InterPro" id="IPR032780">
    <property type="entry name" value="DNA_pol3_delt_C"/>
</dbReference>
<dbReference type="PANTHER" id="PTHR34388:SF1">
    <property type="entry name" value="DNA POLYMERASE III SUBUNIT DELTA"/>
    <property type="match status" value="1"/>
</dbReference>
<evidence type="ECO:0000259" key="11">
    <source>
        <dbReference type="Pfam" id="PF14840"/>
    </source>
</evidence>
<accession>A0A1G8QKA5</accession>
<comment type="catalytic activity">
    <reaction evidence="8">
        <text>DNA(n) + a 2'-deoxyribonucleoside 5'-triphosphate = DNA(n+1) + diphosphate</text>
        <dbReference type="Rhea" id="RHEA:22508"/>
        <dbReference type="Rhea" id="RHEA-COMP:17339"/>
        <dbReference type="Rhea" id="RHEA-COMP:17340"/>
        <dbReference type="ChEBI" id="CHEBI:33019"/>
        <dbReference type="ChEBI" id="CHEBI:61560"/>
        <dbReference type="ChEBI" id="CHEBI:173112"/>
        <dbReference type="EC" id="2.7.7.7"/>
    </reaction>
</comment>
<dbReference type="Gene3D" id="1.20.272.10">
    <property type="match status" value="1"/>
</dbReference>
<organism evidence="12 13">
    <name type="scientific">Ferrimonas sediminum</name>
    <dbReference type="NCBI Taxonomy" id="718193"/>
    <lineage>
        <taxon>Bacteria</taxon>
        <taxon>Pseudomonadati</taxon>
        <taxon>Pseudomonadota</taxon>
        <taxon>Gammaproteobacteria</taxon>
        <taxon>Alteromonadales</taxon>
        <taxon>Ferrimonadaceae</taxon>
        <taxon>Ferrimonas</taxon>
    </lineage>
</organism>
<dbReference type="InterPro" id="IPR005790">
    <property type="entry name" value="DNA_polIII_delta"/>
</dbReference>
<evidence type="ECO:0000256" key="2">
    <source>
        <dbReference type="ARBA" id="ARBA00017703"/>
    </source>
</evidence>
<dbReference type="Proteomes" id="UP000199527">
    <property type="component" value="Unassembled WGS sequence"/>
</dbReference>
<evidence type="ECO:0000256" key="1">
    <source>
        <dbReference type="ARBA" id="ARBA00012417"/>
    </source>
</evidence>
<dbReference type="Pfam" id="PF06144">
    <property type="entry name" value="DNA_pol3_delta"/>
    <property type="match status" value="1"/>
</dbReference>
<dbReference type="RefSeq" id="WP_090364333.1">
    <property type="nucleotide sequence ID" value="NZ_FNEM01000004.1"/>
</dbReference>
<dbReference type="AlphaFoldDB" id="A0A1G8QKA5"/>
<dbReference type="SUPFAM" id="SSF48019">
    <property type="entry name" value="post-AAA+ oligomerization domain-like"/>
    <property type="match status" value="1"/>
</dbReference>
<dbReference type="GO" id="GO:0009360">
    <property type="term" value="C:DNA polymerase III complex"/>
    <property type="evidence" value="ECO:0007669"/>
    <property type="project" value="UniProtKB-UniRule"/>
</dbReference>
<dbReference type="GO" id="GO:0003887">
    <property type="term" value="F:DNA-directed DNA polymerase activity"/>
    <property type="evidence" value="ECO:0007669"/>
    <property type="project" value="UniProtKB-UniRule"/>
</dbReference>
<comment type="similarity">
    <text evidence="7">Belongs to the DNA polymerase HolA subunit family.</text>
</comment>
<dbReference type="GO" id="GO:0003677">
    <property type="term" value="F:DNA binding"/>
    <property type="evidence" value="ECO:0007669"/>
    <property type="project" value="InterPro"/>
</dbReference>
<dbReference type="NCBIfam" id="TIGR01128">
    <property type="entry name" value="holA"/>
    <property type="match status" value="1"/>
</dbReference>
<dbReference type="Gene3D" id="1.10.8.60">
    <property type="match status" value="1"/>
</dbReference>
<keyword evidence="6" id="KW-0239">DNA-directed DNA polymerase</keyword>
<evidence type="ECO:0000256" key="6">
    <source>
        <dbReference type="ARBA" id="ARBA00022932"/>
    </source>
</evidence>
<dbReference type="InterPro" id="IPR008921">
    <property type="entry name" value="DNA_pol3_clamp-load_cplx_C"/>
</dbReference>
<dbReference type="SUPFAM" id="SSF52540">
    <property type="entry name" value="P-loop containing nucleoside triphosphate hydrolases"/>
    <property type="match status" value="1"/>
</dbReference>
<dbReference type="GO" id="GO:0006261">
    <property type="term" value="P:DNA-templated DNA replication"/>
    <property type="evidence" value="ECO:0007669"/>
    <property type="project" value="TreeGrafter"/>
</dbReference>
<protein>
    <recommendedName>
        <fullName evidence="2 9">DNA polymerase III subunit delta</fullName>
        <ecNumber evidence="1 9">2.7.7.7</ecNumber>
    </recommendedName>
</protein>
<sequence length="338" mass="38025">MRIFVSQLSQHLAQLPAVFMVFGDDILLREEARNEIRQAARQAGFDERLSLVQESPFNWNDLALECQSMSLFSSRRLIELELPNSKPGADGSAVLSELAGQLQDTILLLHGPKLAKEQTNSKWFKALDKQGLYVQAVTPEGQHYLRWLQHRLRHHGVNLQPDALHQFADLFEGNLLAADQAMAQLALLAGNRSVGGDALGRLLHNQSRYTVFQLTDALLAGHSDKALTVLNQLRQEEIAPVLINWALVRELQVLCQLQQGQQQGSNLNELFKQQRIWAKRQPLYRNCLQRLPLPRLGQLLGLCGQLELQIKGEGEAPWSGLAELCLGFNPRYPLFPAL</sequence>
<name>A0A1G8QKA5_9GAMM</name>
<keyword evidence="5" id="KW-0235">DNA replication</keyword>
<dbReference type="CDD" id="cd18138">
    <property type="entry name" value="HLD_clamp_pol_III_delta"/>
    <property type="match status" value="1"/>
</dbReference>
<dbReference type="OrthoDB" id="9770982at2"/>
<dbReference type="EC" id="2.7.7.7" evidence="1 9"/>
<evidence type="ECO:0000256" key="3">
    <source>
        <dbReference type="ARBA" id="ARBA00022679"/>
    </source>
</evidence>
<evidence type="ECO:0000256" key="9">
    <source>
        <dbReference type="NCBIfam" id="TIGR01128"/>
    </source>
</evidence>
<proteinExistence type="inferred from homology"/>
<evidence type="ECO:0000313" key="12">
    <source>
        <dbReference type="EMBL" id="SDJ05224.1"/>
    </source>
</evidence>
<dbReference type="Pfam" id="PF14840">
    <property type="entry name" value="DNA_pol3_delt_C"/>
    <property type="match status" value="1"/>
</dbReference>
<keyword evidence="4" id="KW-0548">Nucleotidyltransferase</keyword>
<keyword evidence="13" id="KW-1185">Reference proteome</keyword>
<dbReference type="EMBL" id="FNEM01000004">
    <property type="protein sequence ID" value="SDJ05224.1"/>
    <property type="molecule type" value="Genomic_DNA"/>
</dbReference>
<evidence type="ECO:0000259" key="10">
    <source>
        <dbReference type="Pfam" id="PF06144"/>
    </source>
</evidence>
<dbReference type="InterPro" id="IPR027417">
    <property type="entry name" value="P-loop_NTPase"/>
</dbReference>
<evidence type="ECO:0000256" key="5">
    <source>
        <dbReference type="ARBA" id="ARBA00022705"/>
    </source>
</evidence>
<gene>
    <name evidence="12" type="ORF">SAMN04488540_104333</name>
</gene>
<dbReference type="InterPro" id="IPR010372">
    <property type="entry name" value="DNA_pol3_delta_N"/>
</dbReference>
<dbReference type="PANTHER" id="PTHR34388">
    <property type="entry name" value="DNA POLYMERASE III SUBUNIT DELTA"/>
    <property type="match status" value="1"/>
</dbReference>
<dbReference type="Gene3D" id="3.40.50.300">
    <property type="entry name" value="P-loop containing nucleotide triphosphate hydrolases"/>
    <property type="match status" value="1"/>
</dbReference>
<evidence type="ECO:0000256" key="8">
    <source>
        <dbReference type="ARBA" id="ARBA00049244"/>
    </source>
</evidence>